<comment type="function">
    <text evidence="10">Part of a membrane-bound complex that couples electron transfer with translocation of ions across the membrane.</text>
</comment>
<dbReference type="Gene3D" id="3.30.70.20">
    <property type="match status" value="2"/>
</dbReference>
<feature type="domain" description="4Fe-4S" evidence="12">
    <location>
        <begin position="32"/>
        <end position="91"/>
    </location>
</feature>
<dbReference type="EMBL" id="JAGGKC010000028">
    <property type="protein sequence ID" value="MBP1920350.1"/>
    <property type="molecule type" value="Genomic_DNA"/>
</dbReference>
<comment type="subunit">
    <text evidence="10">The complex is composed of six subunits: RnfA, RnfB, RnfC, RnfD, RnfE and RnfG.</text>
</comment>
<dbReference type="PROSITE" id="PS00198">
    <property type="entry name" value="4FE4S_FER_1"/>
    <property type="match status" value="2"/>
</dbReference>
<reference evidence="13 14" key="1">
    <citation type="submission" date="2021-03" db="EMBL/GenBank/DDBJ databases">
        <title>Genomic Encyclopedia of Type Strains, Phase IV (KMG-IV): sequencing the most valuable type-strain genomes for metagenomic binning, comparative biology and taxonomic classification.</title>
        <authorList>
            <person name="Goeker M."/>
        </authorList>
    </citation>
    <scope>NUCLEOTIDE SEQUENCE [LARGE SCALE GENOMIC DNA]</scope>
    <source>
        <strain evidence="13 14">DSM 6139</strain>
    </source>
</reference>
<feature type="binding site" evidence="10">
    <location>
        <position position="171"/>
    </location>
    <ligand>
        <name>[4Fe-4S] cluster</name>
        <dbReference type="ChEBI" id="CHEBI:49883"/>
        <label>3</label>
    </ligand>
</feature>
<comment type="caution">
    <text evidence="10">Lacks conserved residue(s) required for the propagation of feature annotation.</text>
</comment>
<feature type="binding site" evidence="10">
    <location>
        <position position="177"/>
    </location>
    <ligand>
        <name>[4Fe-4S] cluster</name>
        <dbReference type="ChEBI" id="CHEBI:49883"/>
        <label>3</label>
    </ligand>
</feature>
<evidence type="ECO:0000256" key="6">
    <source>
        <dbReference type="ARBA" id="ARBA00022982"/>
    </source>
</evidence>
<protein>
    <recommendedName>
        <fullName evidence="10">Ion-translocating oxidoreductase complex subunit B</fullName>
        <ecNumber evidence="10">7.-.-.-</ecNumber>
    </recommendedName>
    <alternativeName>
        <fullName evidence="10">Rnf electron transport complex subunit B</fullName>
    </alternativeName>
</protein>
<keyword evidence="2 10" id="KW-0004">4Fe-4S</keyword>
<sequence>MKEVLTAVAVLSSLGLVFGVLLGFASKVFEVKQNPLVGDVLMVLPGVNCGGCGYAGCEQYAIAVADNGEVPTLCSVGGSPVALKIGDLMGVKVSASEKMVAYVKCNGDCDKAKQKYEYHGIMDCTSAAALPGGGAKSCSYGCLGLGTCVKACEFDAIRIIDGIAIIDESKCTNCGACMKVCPKNLIESVPENSRVRVACNSNDSAKDTMGSCKVGCIACKKCEKACEFDAVHVNDNLSKIDYSKCTQCKACVKACPTASIEDIFQISKVEKKSKATA</sequence>
<dbReference type="PROSITE" id="PS51379">
    <property type="entry name" value="4FE4S_FER_2"/>
    <property type="match status" value="2"/>
</dbReference>
<evidence type="ECO:0000256" key="4">
    <source>
        <dbReference type="ARBA" id="ARBA00022737"/>
    </source>
</evidence>
<dbReference type="InterPro" id="IPR017900">
    <property type="entry name" value="4Fe4S_Fe_S_CS"/>
</dbReference>
<dbReference type="InterPro" id="IPR050395">
    <property type="entry name" value="4Fe4S_Ferredoxin_RnfB"/>
</dbReference>
<feature type="binding site" evidence="10">
    <location>
        <position position="181"/>
    </location>
    <ligand>
        <name>[4Fe-4S] cluster</name>
        <dbReference type="ChEBI" id="CHEBI:49883"/>
        <label>2</label>
    </ligand>
</feature>
<dbReference type="NCBIfam" id="TIGR01944">
    <property type="entry name" value="rnfB"/>
    <property type="match status" value="1"/>
</dbReference>
<evidence type="ECO:0000259" key="11">
    <source>
        <dbReference type="PROSITE" id="PS51379"/>
    </source>
</evidence>
<keyword evidence="7 10" id="KW-0408">Iron</keyword>
<keyword evidence="4 10" id="KW-0677">Repeat</keyword>
<dbReference type="RefSeq" id="WP_209460525.1">
    <property type="nucleotide sequence ID" value="NZ_JAGGKC010000028.1"/>
</dbReference>
<dbReference type="SUPFAM" id="SSF54862">
    <property type="entry name" value="4Fe-4S ferredoxins"/>
    <property type="match status" value="2"/>
</dbReference>
<name>A0ABS4G704_9CLOT</name>
<gene>
    <name evidence="10" type="primary">rnfB</name>
    <name evidence="13" type="ORF">J2Z34_002861</name>
</gene>
<proteinExistence type="inferred from homology"/>
<feature type="region of interest" description="Hydrophobic" evidence="10">
    <location>
        <begin position="1"/>
        <end position="26"/>
    </location>
</feature>
<evidence type="ECO:0000256" key="9">
    <source>
        <dbReference type="ARBA" id="ARBA00023136"/>
    </source>
</evidence>
<comment type="cofactor">
    <cofactor evidence="10">
        <name>[4Fe-4S] cluster</name>
        <dbReference type="ChEBI" id="CHEBI:49883"/>
    </cofactor>
    <text evidence="10">Binds 3 [4Fe-4S] clusters.</text>
</comment>
<keyword evidence="3 10" id="KW-0479">Metal-binding</keyword>
<feature type="binding site" evidence="10">
    <location>
        <position position="52"/>
    </location>
    <ligand>
        <name>[4Fe-4S] cluster</name>
        <dbReference type="ChEBI" id="CHEBI:49883"/>
        <label>1</label>
    </ligand>
</feature>
<dbReference type="PANTHER" id="PTHR43560:SF1">
    <property type="entry name" value="ION-TRANSLOCATING OXIDOREDUCTASE COMPLEX SUBUNIT B"/>
    <property type="match status" value="1"/>
</dbReference>
<dbReference type="InterPro" id="IPR010207">
    <property type="entry name" value="Elect_transpt_cplx_RnfB/RsxB"/>
</dbReference>
<dbReference type="InterPro" id="IPR007202">
    <property type="entry name" value="4Fe-4S_dom"/>
</dbReference>
<evidence type="ECO:0000256" key="10">
    <source>
        <dbReference type="HAMAP-Rule" id="MF_00463"/>
    </source>
</evidence>
<feature type="binding site" evidence="10">
    <location>
        <position position="142"/>
    </location>
    <ligand>
        <name>[4Fe-4S] cluster</name>
        <dbReference type="ChEBI" id="CHEBI:49883"/>
        <label>2</label>
    </ligand>
</feature>
<keyword evidence="5 10" id="KW-1278">Translocase</keyword>
<comment type="similarity">
    <text evidence="10">Belongs to the 4Fe4S bacterial-type ferredoxin family. RnfB subfamily.</text>
</comment>
<dbReference type="EC" id="7.-.-.-" evidence="10"/>
<feature type="binding site" evidence="10">
    <location>
        <position position="49"/>
    </location>
    <ligand>
        <name>[4Fe-4S] cluster</name>
        <dbReference type="ChEBI" id="CHEBI:49883"/>
        <label>1</label>
    </ligand>
</feature>
<evidence type="ECO:0000259" key="12">
    <source>
        <dbReference type="PROSITE" id="PS51656"/>
    </source>
</evidence>
<keyword evidence="1 10" id="KW-0813">Transport</keyword>
<feature type="domain" description="4Fe-4S ferredoxin-type" evidence="11">
    <location>
        <begin position="162"/>
        <end position="191"/>
    </location>
</feature>
<feature type="binding site" evidence="10">
    <location>
        <position position="152"/>
    </location>
    <ligand>
        <name>[4Fe-4S] cluster</name>
        <dbReference type="ChEBI" id="CHEBI:49883"/>
        <label>3</label>
    </ligand>
</feature>
<evidence type="ECO:0000313" key="14">
    <source>
        <dbReference type="Proteomes" id="UP001519271"/>
    </source>
</evidence>
<comment type="subcellular location">
    <subcellularLocation>
        <location evidence="10">Cell membrane</location>
    </subcellularLocation>
</comment>
<feature type="binding site" evidence="10">
    <location>
        <position position="174"/>
    </location>
    <ligand>
        <name>[4Fe-4S] cluster</name>
        <dbReference type="ChEBI" id="CHEBI:49883"/>
        <label>3</label>
    </ligand>
</feature>
<dbReference type="HAMAP" id="MF_00463">
    <property type="entry name" value="RsxB_RnfB"/>
    <property type="match status" value="1"/>
</dbReference>
<organism evidence="13 14">
    <name type="scientific">Youngiibacter multivorans</name>
    <dbReference type="NCBI Taxonomy" id="937251"/>
    <lineage>
        <taxon>Bacteria</taxon>
        <taxon>Bacillati</taxon>
        <taxon>Bacillota</taxon>
        <taxon>Clostridia</taxon>
        <taxon>Eubacteriales</taxon>
        <taxon>Clostridiaceae</taxon>
        <taxon>Youngiibacter</taxon>
    </lineage>
</organism>
<evidence type="ECO:0000256" key="2">
    <source>
        <dbReference type="ARBA" id="ARBA00022485"/>
    </source>
</evidence>
<dbReference type="Pfam" id="PF00037">
    <property type="entry name" value="Fer4"/>
    <property type="match status" value="2"/>
</dbReference>
<dbReference type="Pfam" id="PF04060">
    <property type="entry name" value="FeS"/>
    <property type="match status" value="1"/>
</dbReference>
<dbReference type="Gene3D" id="1.10.15.40">
    <property type="entry name" value="Electron transport complex subunit B, putative Fe-S cluster"/>
    <property type="match status" value="1"/>
</dbReference>
<dbReference type="InterPro" id="IPR017896">
    <property type="entry name" value="4Fe4S_Fe-S-bd"/>
</dbReference>
<evidence type="ECO:0000256" key="8">
    <source>
        <dbReference type="ARBA" id="ARBA00023014"/>
    </source>
</evidence>
<dbReference type="PROSITE" id="PS51656">
    <property type="entry name" value="4FE4S"/>
    <property type="match status" value="1"/>
</dbReference>
<accession>A0ABS4G704</accession>
<feature type="binding site" evidence="10">
    <location>
        <position position="74"/>
    </location>
    <ligand>
        <name>[4Fe-4S] cluster</name>
        <dbReference type="ChEBI" id="CHEBI:49883"/>
        <label>1</label>
    </ligand>
</feature>
<evidence type="ECO:0000256" key="3">
    <source>
        <dbReference type="ARBA" id="ARBA00022723"/>
    </source>
</evidence>
<feature type="binding site" evidence="10">
    <location>
        <position position="57"/>
    </location>
    <ligand>
        <name>[4Fe-4S] cluster</name>
        <dbReference type="ChEBI" id="CHEBI:49883"/>
        <label>1</label>
    </ligand>
</feature>
<keyword evidence="6 10" id="KW-0249">Electron transport</keyword>
<keyword evidence="14" id="KW-1185">Reference proteome</keyword>
<dbReference type="CDD" id="cd10549">
    <property type="entry name" value="MtMvhB_like"/>
    <property type="match status" value="1"/>
</dbReference>
<feature type="binding site" evidence="10">
    <location>
        <position position="148"/>
    </location>
    <ligand>
        <name>[4Fe-4S] cluster</name>
        <dbReference type="ChEBI" id="CHEBI:49883"/>
        <label>2</label>
    </ligand>
</feature>
<evidence type="ECO:0000313" key="13">
    <source>
        <dbReference type="EMBL" id="MBP1920350.1"/>
    </source>
</evidence>
<evidence type="ECO:0000256" key="5">
    <source>
        <dbReference type="ARBA" id="ARBA00022967"/>
    </source>
</evidence>
<dbReference type="Pfam" id="PF12800">
    <property type="entry name" value="Fer4_4"/>
    <property type="match status" value="1"/>
</dbReference>
<keyword evidence="9 10" id="KW-0472">Membrane</keyword>
<dbReference type="Proteomes" id="UP001519271">
    <property type="component" value="Unassembled WGS sequence"/>
</dbReference>
<comment type="caution">
    <text evidence="13">The sequence shown here is derived from an EMBL/GenBank/DDBJ whole genome shotgun (WGS) entry which is preliminary data.</text>
</comment>
<dbReference type="PANTHER" id="PTHR43560">
    <property type="entry name" value="ION-TRANSLOCATING OXIDOREDUCTASE COMPLEX SUBUNIT B"/>
    <property type="match status" value="1"/>
</dbReference>
<keyword evidence="8 10" id="KW-0411">Iron-sulfur</keyword>
<evidence type="ECO:0000256" key="7">
    <source>
        <dbReference type="ARBA" id="ARBA00023004"/>
    </source>
</evidence>
<evidence type="ECO:0000256" key="1">
    <source>
        <dbReference type="ARBA" id="ARBA00022448"/>
    </source>
</evidence>
<feature type="binding site" evidence="10">
    <location>
        <position position="138"/>
    </location>
    <ligand>
        <name>[4Fe-4S] cluster</name>
        <dbReference type="ChEBI" id="CHEBI:49883"/>
        <label>2</label>
    </ligand>
</feature>
<keyword evidence="10" id="KW-1003">Cell membrane</keyword>
<feature type="domain" description="4Fe-4S ferredoxin-type" evidence="11">
    <location>
        <begin position="236"/>
        <end position="265"/>
    </location>
</feature>